<organism evidence="1">
    <name type="scientific">bioreactor metagenome</name>
    <dbReference type="NCBI Taxonomy" id="1076179"/>
    <lineage>
        <taxon>unclassified sequences</taxon>
        <taxon>metagenomes</taxon>
        <taxon>ecological metagenomes</taxon>
    </lineage>
</organism>
<evidence type="ECO:0000313" key="1">
    <source>
        <dbReference type="EMBL" id="MPL56932.1"/>
    </source>
</evidence>
<name>A0A644STC1_9ZZZZ</name>
<dbReference type="EMBL" id="VSSQ01000003">
    <property type="protein sequence ID" value="MPL56932.1"/>
    <property type="molecule type" value="Genomic_DNA"/>
</dbReference>
<dbReference type="AlphaFoldDB" id="A0A644STC1"/>
<proteinExistence type="predicted"/>
<comment type="caution">
    <text evidence="1">The sequence shown here is derived from an EMBL/GenBank/DDBJ whole genome shotgun (WGS) entry which is preliminary data.</text>
</comment>
<reference evidence="1" key="1">
    <citation type="submission" date="2019-08" db="EMBL/GenBank/DDBJ databases">
        <authorList>
            <person name="Kucharzyk K."/>
            <person name="Murdoch R.W."/>
            <person name="Higgins S."/>
            <person name="Loffler F."/>
        </authorList>
    </citation>
    <scope>NUCLEOTIDE SEQUENCE</scope>
</reference>
<gene>
    <name evidence="1" type="ORF">SDC9_02423</name>
</gene>
<protein>
    <recommendedName>
        <fullName evidence="2">Outer membrane protein beta-barrel domain-containing protein</fullName>
    </recommendedName>
</protein>
<accession>A0A644STC1</accession>
<evidence type="ECO:0008006" key="2">
    <source>
        <dbReference type="Google" id="ProtNLM"/>
    </source>
</evidence>
<sequence>MNGFLIFTKIFRMKALKHIFFFGIFFIGFRGQSQITVHPMVFAGYEYQNSNFGEVGARFIFLKNDNVLYRVSGSALMGKVNGEFAVLPKFQGDILLNFEKNVDIQHSYYFLAGTEITPQFVAPKAGISLFGIIDFTGGYAFQLGNSQLNDRVMEGLNLNFTVNIPLVVFSKSKKNK</sequence>